<feature type="region of interest" description="Disordered" evidence="1">
    <location>
        <begin position="67"/>
        <end position="103"/>
    </location>
</feature>
<evidence type="ECO:0000256" key="1">
    <source>
        <dbReference type="SAM" id="MobiDB-lite"/>
    </source>
</evidence>
<keyword evidence="3" id="KW-1185">Reference proteome</keyword>
<evidence type="ECO:0000313" key="3">
    <source>
        <dbReference type="Proteomes" id="UP000299102"/>
    </source>
</evidence>
<sequence length="103" mass="10916">MSVDLHELKKKSAVVDLKHDKICIERAVQLVVRQLVPRRGASNAPMLPEDRCLEILLLFLEGLSPVLDESSPSEEPPAAAAPPAAPDTPPTAPAGSPSKGFVS</sequence>
<dbReference type="EMBL" id="BGZK01000318">
    <property type="protein sequence ID" value="GBP36410.1"/>
    <property type="molecule type" value="Genomic_DNA"/>
</dbReference>
<organism evidence="2 3">
    <name type="scientific">Eumeta variegata</name>
    <name type="common">Bagworm moth</name>
    <name type="synonym">Eumeta japonica</name>
    <dbReference type="NCBI Taxonomy" id="151549"/>
    <lineage>
        <taxon>Eukaryota</taxon>
        <taxon>Metazoa</taxon>
        <taxon>Ecdysozoa</taxon>
        <taxon>Arthropoda</taxon>
        <taxon>Hexapoda</taxon>
        <taxon>Insecta</taxon>
        <taxon>Pterygota</taxon>
        <taxon>Neoptera</taxon>
        <taxon>Endopterygota</taxon>
        <taxon>Lepidoptera</taxon>
        <taxon>Glossata</taxon>
        <taxon>Ditrysia</taxon>
        <taxon>Tineoidea</taxon>
        <taxon>Psychidae</taxon>
        <taxon>Oiketicinae</taxon>
        <taxon>Eumeta</taxon>
    </lineage>
</organism>
<comment type="caution">
    <text evidence="2">The sequence shown here is derived from an EMBL/GenBank/DDBJ whole genome shotgun (WGS) entry which is preliminary data.</text>
</comment>
<proteinExistence type="predicted"/>
<accession>A0A4C1VD02</accession>
<gene>
    <name evidence="2" type="ORF">EVAR_87989_1</name>
</gene>
<reference evidence="2 3" key="1">
    <citation type="journal article" date="2019" name="Commun. Biol.">
        <title>The bagworm genome reveals a unique fibroin gene that provides high tensile strength.</title>
        <authorList>
            <person name="Kono N."/>
            <person name="Nakamura H."/>
            <person name="Ohtoshi R."/>
            <person name="Tomita M."/>
            <person name="Numata K."/>
            <person name="Arakawa K."/>
        </authorList>
    </citation>
    <scope>NUCLEOTIDE SEQUENCE [LARGE SCALE GENOMIC DNA]</scope>
</reference>
<evidence type="ECO:0000313" key="2">
    <source>
        <dbReference type="EMBL" id="GBP36410.1"/>
    </source>
</evidence>
<protein>
    <submittedName>
        <fullName evidence="2">Uncharacterized protein</fullName>
    </submittedName>
</protein>
<feature type="compositionally biased region" description="Low complexity" evidence="1">
    <location>
        <begin position="93"/>
        <end position="103"/>
    </location>
</feature>
<name>A0A4C1VD02_EUMVA</name>
<dbReference type="Proteomes" id="UP000299102">
    <property type="component" value="Unassembled WGS sequence"/>
</dbReference>
<dbReference type="AlphaFoldDB" id="A0A4C1VD02"/>
<feature type="compositionally biased region" description="Pro residues" evidence="1">
    <location>
        <begin position="79"/>
        <end position="92"/>
    </location>
</feature>